<name>A0ACC1LD79_9FUNG</name>
<evidence type="ECO:0000313" key="1">
    <source>
        <dbReference type="EMBL" id="KAJ2805830.1"/>
    </source>
</evidence>
<accession>A0ACC1LD79</accession>
<gene>
    <name evidence="1" type="ORF">H4R21_001111</name>
</gene>
<keyword evidence="2" id="KW-1185">Reference proteome</keyword>
<comment type="caution">
    <text evidence="1">The sequence shown here is derived from an EMBL/GenBank/DDBJ whole genome shotgun (WGS) entry which is preliminary data.</text>
</comment>
<organism evidence="1 2">
    <name type="scientific">Coemansia helicoidea</name>
    <dbReference type="NCBI Taxonomy" id="1286919"/>
    <lineage>
        <taxon>Eukaryota</taxon>
        <taxon>Fungi</taxon>
        <taxon>Fungi incertae sedis</taxon>
        <taxon>Zoopagomycota</taxon>
        <taxon>Kickxellomycotina</taxon>
        <taxon>Kickxellomycetes</taxon>
        <taxon>Kickxellales</taxon>
        <taxon>Kickxellaceae</taxon>
        <taxon>Coemansia</taxon>
    </lineage>
</organism>
<sequence>MDYRPVLAELEQACADFQVPATRYAAEQQLLRFGKRPDAIAASKYVLAHSSVPTAKFFALRGIKDAVVAGYAVLGPASSLALRDELLQLALTGGRCLDSFVMDSLCWVIAVITKRAWADTPDGQRLAFTRTLCDDIVRHSSPCVGMIVAAHLIDEIAGGSKCSEFHVPWEFHYTCKAAFENTHMALIFEAALKVIHSQLRPSVEAQPTAAVSSRAIAFERRSALHIADQILSWEFTSPDEAKVIAASFGYARGGAIAGGVGGRSPKPAPRGSDLDDPEDGAGSTTADREHQSRTPLFPRDWQPLLLRSDVLDMFFSAYEAALGDQMHEHFSPGSSHTALLCLIQISGIRGRAIFSSADARDSDTLRAAFAQTIIRNQLQMIRHVCSMNLADEASQDMVIATTQMIRRFIETQLEEKPAGDRPARPLAFLVARVPETLEYFGEVGKLICMLLGAAAGVLRSDMLQRIDDDFGDVDNYFVMQAFDELASAWSAVVSDICEWQYLHSTAGGAPHDTDDRHVLDSFIQFLRTAAYLIRSEYIQLRMLMCEESVATSDARSEVLSAGHGLLAKDYVVYEDQLQFFALLARLDARTSLDRLYENMRSRCD</sequence>
<dbReference type="EMBL" id="JANBUN010000207">
    <property type="protein sequence ID" value="KAJ2805830.1"/>
    <property type="molecule type" value="Genomic_DNA"/>
</dbReference>
<reference evidence="1" key="1">
    <citation type="submission" date="2022-07" db="EMBL/GenBank/DDBJ databases">
        <title>Phylogenomic reconstructions and comparative analyses of Kickxellomycotina fungi.</title>
        <authorList>
            <person name="Reynolds N.K."/>
            <person name="Stajich J.E."/>
            <person name="Barry K."/>
            <person name="Grigoriev I.V."/>
            <person name="Crous P."/>
            <person name="Smith M.E."/>
        </authorList>
    </citation>
    <scope>NUCLEOTIDE SEQUENCE</scope>
    <source>
        <strain evidence="1">BCRC 34780</strain>
    </source>
</reference>
<protein>
    <submittedName>
        <fullName evidence="1">Uncharacterized protein</fullName>
    </submittedName>
</protein>
<dbReference type="Proteomes" id="UP001140087">
    <property type="component" value="Unassembled WGS sequence"/>
</dbReference>
<evidence type="ECO:0000313" key="2">
    <source>
        <dbReference type="Proteomes" id="UP001140087"/>
    </source>
</evidence>
<proteinExistence type="predicted"/>
<feature type="non-terminal residue" evidence="1">
    <location>
        <position position="604"/>
    </location>
</feature>